<organism evidence="1 2">
    <name type="scientific">Trichostrongylus colubriformis</name>
    <name type="common">Black scour worm</name>
    <dbReference type="NCBI Taxonomy" id="6319"/>
    <lineage>
        <taxon>Eukaryota</taxon>
        <taxon>Metazoa</taxon>
        <taxon>Ecdysozoa</taxon>
        <taxon>Nematoda</taxon>
        <taxon>Chromadorea</taxon>
        <taxon>Rhabditida</taxon>
        <taxon>Rhabditina</taxon>
        <taxon>Rhabditomorpha</taxon>
        <taxon>Strongyloidea</taxon>
        <taxon>Trichostrongylidae</taxon>
        <taxon>Trichostrongylus</taxon>
    </lineage>
</organism>
<evidence type="ECO:0000313" key="2">
    <source>
        <dbReference type="Proteomes" id="UP001331761"/>
    </source>
</evidence>
<proteinExistence type="predicted"/>
<dbReference type="AlphaFoldDB" id="A0AAN8FJX6"/>
<evidence type="ECO:0000313" key="1">
    <source>
        <dbReference type="EMBL" id="KAK5980381.1"/>
    </source>
</evidence>
<keyword evidence="2" id="KW-1185">Reference proteome</keyword>
<comment type="caution">
    <text evidence="1">The sequence shown here is derived from an EMBL/GenBank/DDBJ whole genome shotgun (WGS) entry which is preliminary data.</text>
</comment>
<reference evidence="1 2" key="1">
    <citation type="submission" date="2019-10" db="EMBL/GenBank/DDBJ databases">
        <title>Assembly and Annotation for the nematode Trichostrongylus colubriformis.</title>
        <authorList>
            <person name="Martin J."/>
        </authorList>
    </citation>
    <scope>NUCLEOTIDE SEQUENCE [LARGE SCALE GENOMIC DNA]</scope>
    <source>
        <strain evidence="1">G859</strain>
        <tissue evidence="1">Whole worm</tissue>
    </source>
</reference>
<dbReference type="Proteomes" id="UP001331761">
    <property type="component" value="Unassembled WGS sequence"/>
</dbReference>
<name>A0AAN8FJX6_TRICO</name>
<protein>
    <submittedName>
        <fullName evidence="1">Uncharacterized protein</fullName>
    </submittedName>
</protein>
<accession>A0AAN8FJX6</accession>
<gene>
    <name evidence="1" type="ORF">GCK32_019446</name>
</gene>
<feature type="non-terminal residue" evidence="1">
    <location>
        <position position="1"/>
    </location>
</feature>
<dbReference type="EMBL" id="WIXE01007487">
    <property type="protein sequence ID" value="KAK5980381.1"/>
    <property type="molecule type" value="Genomic_DNA"/>
</dbReference>
<sequence>IIPFKRAIQSHQICNFLPLSTILLQIPMVMVEADMVLEWEWFQV</sequence>